<organism evidence="2 3">
    <name type="scientific">Psychrobacter urativorans</name>
    <dbReference type="NCBI Taxonomy" id="45610"/>
    <lineage>
        <taxon>Bacteria</taxon>
        <taxon>Pseudomonadati</taxon>
        <taxon>Pseudomonadota</taxon>
        <taxon>Gammaproteobacteria</taxon>
        <taxon>Moraxellales</taxon>
        <taxon>Moraxellaceae</taxon>
        <taxon>Psychrobacter</taxon>
    </lineage>
</organism>
<feature type="domain" description="SCP" evidence="1">
    <location>
        <begin position="77"/>
        <end position="221"/>
    </location>
</feature>
<evidence type="ECO:0000313" key="3">
    <source>
        <dbReference type="Proteomes" id="UP000059847"/>
    </source>
</evidence>
<evidence type="ECO:0000313" key="2">
    <source>
        <dbReference type="EMBL" id="ALF58628.1"/>
    </source>
</evidence>
<accession>A0A0M4T0J3</accession>
<dbReference type="KEGG" id="pur:AOC03_00030"/>
<reference evidence="2 3" key="1">
    <citation type="submission" date="2015-09" db="EMBL/GenBank/DDBJ databases">
        <title>Complete genome of Psychrobacter urativorans R10.10B.</title>
        <authorList>
            <person name="See-Too W.S."/>
            <person name="Chan K.G."/>
        </authorList>
    </citation>
    <scope>NUCLEOTIDE SEQUENCE [LARGE SCALE GENOMIC DNA]</scope>
    <source>
        <strain evidence="2 3">R10.10B</strain>
    </source>
</reference>
<dbReference type="AlphaFoldDB" id="A0A0M4T0J3"/>
<evidence type="ECO:0000259" key="1">
    <source>
        <dbReference type="Pfam" id="PF00188"/>
    </source>
</evidence>
<dbReference type="STRING" id="45610.AOC03_00030"/>
<sequence length="395" mass="43551">MLSIPFLTTCGVMYKGDTKKLSSVLSLPTIFKPHQPTKSKNIIKPDIVSQVGETEIKADKITNENHSQAAAVGSILISSARQNCGLGAVTVDAELTKIATQHAQYMQYIFANVTPIAFNAHDEHEIAAIKQWTGQNNPYFSGVTLADRLANAQYSNQFYGAVENISHTVLFNSIGKVASPDYVAQTLVKSLLSAPYHLRSLMLPTLSHNGSSAMAYTPHGKVADKSKGYIFVNVSSPTYSTHHNTAQGIFTYPCDNIIGTHTALYDESPNPVARTKRDLKAAPIGQPIYINMPSAQHIIVRNIRLYDIQHTAKVKVELLDYRNDPHKGTDHELKENEAFILPITDNHKSCEVGARKGLNCGLYGHSEYKVSFTVLVDGKKLEKKQFTFKTGNVNY</sequence>
<dbReference type="InterPro" id="IPR014044">
    <property type="entry name" value="CAP_dom"/>
</dbReference>
<dbReference type="InterPro" id="IPR035940">
    <property type="entry name" value="CAP_sf"/>
</dbReference>
<protein>
    <recommendedName>
        <fullName evidence="1">SCP domain-containing protein</fullName>
    </recommendedName>
</protein>
<keyword evidence="3" id="KW-1185">Reference proteome</keyword>
<dbReference type="EMBL" id="CP012678">
    <property type="protein sequence ID" value="ALF58628.1"/>
    <property type="molecule type" value="Genomic_DNA"/>
</dbReference>
<dbReference type="Proteomes" id="UP000059847">
    <property type="component" value="Chromosome"/>
</dbReference>
<proteinExistence type="predicted"/>
<name>A0A0M4T0J3_9GAMM</name>
<dbReference type="Pfam" id="PF00188">
    <property type="entry name" value="CAP"/>
    <property type="match status" value="1"/>
</dbReference>
<gene>
    <name evidence="2" type="ORF">AOC03_00030</name>
</gene>
<dbReference type="Gene3D" id="3.40.33.10">
    <property type="entry name" value="CAP"/>
    <property type="match status" value="1"/>
</dbReference>